<dbReference type="EMBL" id="BGPR01063197">
    <property type="protein sequence ID" value="GBO38460.1"/>
    <property type="molecule type" value="Genomic_DNA"/>
</dbReference>
<feature type="region of interest" description="Disordered" evidence="1">
    <location>
        <begin position="1"/>
        <end position="23"/>
    </location>
</feature>
<dbReference type="Proteomes" id="UP000499080">
    <property type="component" value="Unassembled WGS sequence"/>
</dbReference>
<accession>A0A4Y2WPV5</accession>
<comment type="caution">
    <text evidence="2">The sequence shown here is derived from an EMBL/GenBank/DDBJ whole genome shotgun (WGS) entry which is preliminary data.</text>
</comment>
<keyword evidence="3" id="KW-1185">Reference proteome</keyword>
<evidence type="ECO:0000313" key="2">
    <source>
        <dbReference type="EMBL" id="GBO38460.1"/>
    </source>
</evidence>
<reference evidence="2 3" key="1">
    <citation type="journal article" date="2019" name="Sci. Rep.">
        <title>Orb-weaving spider Araneus ventricosus genome elucidates the spidroin gene catalogue.</title>
        <authorList>
            <person name="Kono N."/>
            <person name="Nakamura H."/>
            <person name="Ohtoshi R."/>
            <person name="Moran D.A.P."/>
            <person name="Shinohara A."/>
            <person name="Yoshida Y."/>
            <person name="Fujiwara M."/>
            <person name="Mori M."/>
            <person name="Tomita M."/>
            <person name="Arakawa K."/>
        </authorList>
    </citation>
    <scope>NUCLEOTIDE SEQUENCE [LARGE SCALE GENOMIC DNA]</scope>
</reference>
<protein>
    <recommendedName>
        <fullName evidence="4">Nucleic-acid-binding protein from transposon X-element</fullName>
    </recommendedName>
</protein>
<dbReference type="AlphaFoldDB" id="A0A4Y2WPV5"/>
<gene>
    <name evidence="2" type="ORF">AVEN_167957_1</name>
</gene>
<organism evidence="2 3">
    <name type="scientific">Araneus ventricosus</name>
    <name type="common">Orbweaver spider</name>
    <name type="synonym">Epeira ventricosa</name>
    <dbReference type="NCBI Taxonomy" id="182803"/>
    <lineage>
        <taxon>Eukaryota</taxon>
        <taxon>Metazoa</taxon>
        <taxon>Ecdysozoa</taxon>
        <taxon>Arthropoda</taxon>
        <taxon>Chelicerata</taxon>
        <taxon>Arachnida</taxon>
        <taxon>Araneae</taxon>
        <taxon>Araneomorphae</taxon>
        <taxon>Entelegynae</taxon>
        <taxon>Araneoidea</taxon>
        <taxon>Araneidae</taxon>
        <taxon>Araneus</taxon>
    </lineage>
</organism>
<feature type="compositionally biased region" description="Low complexity" evidence="1">
    <location>
        <begin position="8"/>
        <end position="23"/>
    </location>
</feature>
<name>A0A4Y2WPV5_ARAVE</name>
<dbReference type="OrthoDB" id="7487068at2759"/>
<feature type="region of interest" description="Disordered" evidence="1">
    <location>
        <begin position="156"/>
        <end position="181"/>
    </location>
</feature>
<evidence type="ECO:0000313" key="3">
    <source>
        <dbReference type="Proteomes" id="UP000499080"/>
    </source>
</evidence>
<evidence type="ECO:0000256" key="1">
    <source>
        <dbReference type="SAM" id="MobiDB-lite"/>
    </source>
</evidence>
<sequence length="535" mass="61510">MTEDGRSRSSLSETSDSADSTRSASWYAAVEASRQHTEEYVKRHFSGSLPYSEEYQKCMLIKIQEDVIDKNQQYAQNCRAAIKVLKLQGNNEAVIESRLHELNNYEEKIRSSEAVLKDAGPCPIMSCQRHHSVIGDAGLDYFRKYGKYGIYSHPNSIKSQSSDLSPTTNKNPNQDNFIPVPPRKAAKISIPDPTLAIPIKNKFAQLSESENLAEMEDLIPKDPPQNSCPPSINLKLSEDYNLTLQEICRQFPKTDNKYSRGFIQITPNSLDERLKIIDFLNQSGKEYILSESPENRPVKIVIKGLPETHNKELIIKELEENHFKVIRVNQLRNFRLKCYHPIFLVGISKSPKINDVFQITRFNKFTVEIEKYRQKRKATMCYNCSAFFHSAKNCKCKPRCIKCGETHETRLCPIREKIENPTCINCKESGHVASWRGCPKYPIIKTIKPTSYADKLKRNLPNAEKPINSNQENFPTLQAQNHDFPDLEQNLNAMKIIYDTLKRFPNLIEISEKIKLAKNDFEKFNLLLQLFKVSP</sequence>
<feature type="compositionally biased region" description="Polar residues" evidence="1">
    <location>
        <begin position="156"/>
        <end position="176"/>
    </location>
</feature>
<proteinExistence type="predicted"/>
<evidence type="ECO:0008006" key="4">
    <source>
        <dbReference type="Google" id="ProtNLM"/>
    </source>
</evidence>